<evidence type="ECO:0000313" key="1">
    <source>
        <dbReference type="EnsemblPlants" id="AVESA.00010b.r2.5AG0816770.1.CDS.1"/>
    </source>
</evidence>
<accession>A0ACD5XRL4</accession>
<keyword evidence="2" id="KW-1185">Reference proteome</keyword>
<organism evidence="1 2">
    <name type="scientific">Avena sativa</name>
    <name type="common">Oat</name>
    <dbReference type="NCBI Taxonomy" id="4498"/>
    <lineage>
        <taxon>Eukaryota</taxon>
        <taxon>Viridiplantae</taxon>
        <taxon>Streptophyta</taxon>
        <taxon>Embryophyta</taxon>
        <taxon>Tracheophyta</taxon>
        <taxon>Spermatophyta</taxon>
        <taxon>Magnoliopsida</taxon>
        <taxon>Liliopsida</taxon>
        <taxon>Poales</taxon>
        <taxon>Poaceae</taxon>
        <taxon>BOP clade</taxon>
        <taxon>Pooideae</taxon>
        <taxon>Poodae</taxon>
        <taxon>Poeae</taxon>
        <taxon>Poeae Chloroplast Group 1 (Aveneae type)</taxon>
        <taxon>Aveninae</taxon>
        <taxon>Avena</taxon>
    </lineage>
</organism>
<evidence type="ECO:0000313" key="2">
    <source>
        <dbReference type="Proteomes" id="UP001732700"/>
    </source>
</evidence>
<dbReference type="EnsemblPlants" id="AVESA.00010b.r2.5AG0816770.1">
    <property type="protein sequence ID" value="AVESA.00010b.r2.5AG0816770.1.CDS.1"/>
    <property type="gene ID" value="AVESA.00010b.r2.5AG0816770"/>
</dbReference>
<dbReference type="Proteomes" id="UP001732700">
    <property type="component" value="Chromosome 5A"/>
</dbReference>
<reference evidence="1" key="1">
    <citation type="submission" date="2021-05" db="EMBL/GenBank/DDBJ databases">
        <authorList>
            <person name="Scholz U."/>
            <person name="Mascher M."/>
            <person name="Fiebig A."/>
        </authorList>
    </citation>
    <scope>NUCLEOTIDE SEQUENCE [LARGE SCALE GENOMIC DNA]</scope>
</reference>
<protein>
    <submittedName>
        <fullName evidence="1">Uncharacterized protein</fullName>
    </submittedName>
</protein>
<sequence length="309" mass="35104">MDGLFLLQEAHDVDRLSMLTDDILLCILGRVDHAAAARTSVLSKRWRNLPWLLPELNLHVKDFLPAPYPDPTEAQRMGRAMASLTKSIRSLLGNRHSKCILIRLSLALYMTGNRSRDIGLLVSDAIGKEMVKELHIAIVDEKGPNDCENEDMLRQALRVSAFFGTYPGVLRCLTRLHLVNACFAKSDIYHLLFDCCSKLQHLSINHCDTGDRSVWRIDAPNSKLRTLEIYFPCWQRIEVLCLPKLERLCWEGWFYFHAPLCFGSVPALEELCLFNPATPDQSDFSLSEVLHGTTNIHTLTLNFIGEKVN</sequence>
<name>A0ACD5XRL4_AVESA</name>
<reference evidence="1" key="2">
    <citation type="submission" date="2025-09" db="UniProtKB">
        <authorList>
            <consortium name="EnsemblPlants"/>
        </authorList>
    </citation>
    <scope>IDENTIFICATION</scope>
</reference>
<proteinExistence type="predicted"/>